<organism evidence="2">
    <name type="scientific">Oryza glumipatula</name>
    <dbReference type="NCBI Taxonomy" id="40148"/>
    <lineage>
        <taxon>Eukaryota</taxon>
        <taxon>Viridiplantae</taxon>
        <taxon>Streptophyta</taxon>
        <taxon>Embryophyta</taxon>
        <taxon>Tracheophyta</taxon>
        <taxon>Spermatophyta</taxon>
        <taxon>Magnoliopsida</taxon>
        <taxon>Liliopsida</taxon>
        <taxon>Poales</taxon>
        <taxon>Poaceae</taxon>
        <taxon>BOP clade</taxon>
        <taxon>Oryzoideae</taxon>
        <taxon>Oryzeae</taxon>
        <taxon>Oryzinae</taxon>
        <taxon>Oryza</taxon>
    </lineage>
</organism>
<evidence type="ECO:0000313" key="3">
    <source>
        <dbReference type="Proteomes" id="UP000026961"/>
    </source>
</evidence>
<dbReference type="Gramene" id="OGLUM03G11050.1">
    <property type="protein sequence ID" value="OGLUM03G11050.1"/>
    <property type="gene ID" value="OGLUM03G11050"/>
</dbReference>
<reference evidence="2" key="1">
    <citation type="submission" date="2015-04" db="UniProtKB">
        <authorList>
            <consortium name="EnsemblPlants"/>
        </authorList>
    </citation>
    <scope>IDENTIFICATION</scope>
</reference>
<name>A0A0D9Z4W5_9ORYZ</name>
<feature type="compositionally biased region" description="Polar residues" evidence="1">
    <location>
        <begin position="8"/>
        <end position="18"/>
    </location>
</feature>
<accession>A0A0D9Z4W5</accession>
<reference evidence="2" key="2">
    <citation type="submission" date="2018-05" db="EMBL/GenBank/DDBJ databases">
        <title>OgluRS3 (Oryza glumaepatula Reference Sequence Version 3).</title>
        <authorList>
            <person name="Zhang J."/>
            <person name="Kudrna D."/>
            <person name="Lee S."/>
            <person name="Talag J."/>
            <person name="Welchert J."/>
            <person name="Wing R.A."/>
        </authorList>
    </citation>
    <scope>NUCLEOTIDE SEQUENCE [LARGE SCALE GENOMIC DNA]</scope>
</reference>
<dbReference type="AlphaFoldDB" id="A0A0D9Z4W5"/>
<proteinExistence type="predicted"/>
<dbReference type="HOGENOM" id="CLU_2350177_0_0_1"/>
<evidence type="ECO:0000256" key="1">
    <source>
        <dbReference type="SAM" id="MobiDB-lite"/>
    </source>
</evidence>
<feature type="region of interest" description="Disordered" evidence="1">
    <location>
        <begin position="1"/>
        <end position="37"/>
    </location>
</feature>
<keyword evidence="3" id="KW-1185">Reference proteome</keyword>
<dbReference type="EnsemblPlants" id="OGLUM03G11050.1">
    <property type="protein sequence ID" value="OGLUM03G11050.1"/>
    <property type="gene ID" value="OGLUM03G11050"/>
</dbReference>
<sequence>MSLAATANIVSASPLQVRQHNDGNDVPAHLQPEGTDDPWSDLVVYLPSWPVSTTAPPSLALSARRPSSSLGQVAQALHGLVTQGEMGVVFDESDEEV</sequence>
<protein>
    <submittedName>
        <fullName evidence="2">Uncharacterized protein</fullName>
    </submittedName>
</protein>
<evidence type="ECO:0000313" key="2">
    <source>
        <dbReference type="EnsemblPlants" id="OGLUM03G11050.1"/>
    </source>
</evidence>
<dbReference type="Proteomes" id="UP000026961">
    <property type="component" value="Chromosome 3"/>
</dbReference>